<reference evidence="7 8" key="1">
    <citation type="submission" date="2023-07" db="EMBL/GenBank/DDBJ databases">
        <title>Genomic Encyclopedia of Type Strains, Phase IV (KMG-IV): sequencing the most valuable type-strain genomes for metagenomic binning, comparative biology and taxonomic classification.</title>
        <authorList>
            <person name="Goeker M."/>
        </authorList>
    </citation>
    <scope>NUCLEOTIDE SEQUENCE [LARGE SCALE GENOMIC DNA]</scope>
    <source>
        <strain evidence="7 8">B6-8</strain>
    </source>
</reference>
<dbReference type="PANTHER" id="PTHR43649">
    <property type="entry name" value="ARABINOSE-BINDING PROTEIN-RELATED"/>
    <property type="match status" value="1"/>
</dbReference>
<comment type="caution">
    <text evidence="7">The sequence shown here is derived from an EMBL/GenBank/DDBJ whole genome shotgun (WGS) entry which is preliminary data.</text>
</comment>
<feature type="chain" id="PRO_5047218214" evidence="6">
    <location>
        <begin position="24"/>
        <end position="419"/>
    </location>
</feature>
<evidence type="ECO:0000256" key="2">
    <source>
        <dbReference type="ARBA" id="ARBA00008520"/>
    </source>
</evidence>
<gene>
    <name evidence="7" type="ORF">QO014_003644</name>
</gene>
<dbReference type="InterPro" id="IPR050490">
    <property type="entry name" value="Bact_solute-bd_prot1"/>
</dbReference>
<evidence type="ECO:0000256" key="5">
    <source>
        <dbReference type="ARBA" id="ARBA00022764"/>
    </source>
</evidence>
<keyword evidence="4 6" id="KW-0732">Signal</keyword>
<dbReference type="Pfam" id="PF01547">
    <property type="entry name" value="SBP_bac_1"/>
    <property type="match status" value="1"/>
</dbReference>
<name>A0ABU0HBJ0_9HYPH</name>
<evidence type="ECO:0000313" key="7">
    <source>
        <dbReference type="EMBL" id="MDQ0439243.1"/>
    </source>
</evidence>
<keyword evidence="3" id="KW-0813">Transport</keyword>
<evidence type="ECO:0000313" key="8">
    <source>
        <dbReference type="Proteomes" id="UP001241603"/>
    </source>
</evidence>
<proteinExistence type="inferred from homology"/>
<comment type="subcellular location">
    <subcellularLocation>
        <location evidence="1">Periplasm</location>
    </subcellularLocation>
</comment>
<keyword evidence="5" id="KW-0574">Periplasm</keyword>
<evidence type="ECO:0000256" key="6">
    <source>
        <dbReference type="SAM" id="SignalP"/>
    </source>
</evidence>
<dbReference type="Gene3D" id="3.40.190.10">
    <property type="entry name" value="Periplasmic binding protein-like II"/>
    <property type="match status" value="2"/>
</dbReference>
<dbReference type="PANTHER" id="PTHR43649:SF34">
    <property type="entry name" value="ABC TRANSPORTER PERIPLASMIC-BINDING PROTEIN YCJN-RELATED"/>
    <property type="match status" value="1"/>
</dbReference>
<feature type="signal peptide" evidence="6">
    <location>
        <begin position="1"/>
        <end position="23"/>
    </location>
</feature>
<dbReference type="InterPro" id="IPR006059">
    <property type="entry name" value="SBP"/>
</dbReference>
<keyword evidence="8" id="KW-1185">Reference proteome</keyword>
<protein>
    <submittedName>
        <fullName evidence="7">Trehalose/maltose transport system substrate-binding protein</fullName>
    </submittedName>
</protein>
<evidence type="ECO:0000256" key="4">
    <source>
        <dbReference type="ARBA" id="ARBA00022729"/>
    </source>
</evidence>
<dbReference type="CDD" id="cd14750">
    <property type="entry name" value="PBP2_TMBP"/>
    <property type="match status" value="1"/>
</dbReference>
<dbReference type="SUPFAM" id="SSF53850">
    <property type="entry name" value="Periplasmic binding protein-like II"/>
    <property type="match status" value="1"/>
</dbReference>
<dbReference type="EMBL" id="JAUSVO010000005">
    <property type="protein sequence ID" value="MDQ0439243.1"/>
    <property type="molecule type" value="Genomic_DNA"/>
</dbReference>
<organism evidence="7 8">
    <name type="scientific">Kaistia dalseonensis</name>
    <dbReference type="NCBI Taxonomy" id="410840"/>
    <lineage>
        <taxon>Bacteria</taxon>
        <taxon>Pseudomonadati</taxon>
        <taxon>Pseudomonadota</taxon>
        <taxon>Alphaproteobacteria</taxon>
        <taxon>Hyphomicrobiales</taxon>
        <taxon>Kaistiaceae</taxon>
        <taxon>Kaistia</taxon>
    </lineage>
</organism>
<sequence length="419" mass="45132">MSIKSIALGATMFLTMMAGAAQAESISVFCGATDYDLCVKAADAWKAKTGNEAKINKMPALLDDAIPLYQQLLAAKSPDVDVLFLDVIWLGMFKNNLLDLKGKIPQADIDAHFKSTVGAGEINGELIAMPAYMDVGLMFYRKDLLEKYGKPEPKTWDELAATAKEIQDKERAAGNGDMWGYTWQAKSYEGLTCDAIELIASNGGGTIISDDGKVTIDNPEAAEAITRAKGWIGTITPEGVLNYDEEASRAVFEAGNSVFHRNWPYVWGTSQTAGGKIVGKVGMMPLPVGKEGQKSSGCLGPMYFGASKYTTHPELSAEFIAFITGPEMQKMRAVEGAYSPSISALYSDPDVLAKLPFLKDTAPAFADSAARPSGYTGTSYNRVSQAFYRAVHDMLSGEADVKADLTSLAAKLEKLKESR</sequence>
<dbReference type="RefSeq" id="WP_266350135.1">
    <property type="nucleotide sequence ID" value="NZ_JAPKNG010000005.1"/>
</dbReference>
<evidence type="ECO:0000256" key="1">
    <source>
        <dbReference type="ARBA" id="ARBA00004418"/>
    </source>
</evidence>
<dbReference type="Proteomes" id="UP001241603">
    <property type="component" value="Unassembled WGS sequence"/>
</dbReference>
<comment type="similarity">
    <text evidence="2">Belongs to the bacterial solute-binding protein 1 family.</text>
</comment>
<evidence type="ECO:0000256" key="3">
    <source>
        <dbReference type="ARBA" id="ARBA00022448"/>
    </source>
</evidence>
<accession>A0ABU0HBJ0</accession>